<comment type="caution">
    <text evidence="1">The sequence shown here is derived from an EMBL/GenBank/DDBJ whole genome shotgun (WGS) entry which is preliminary data.</text>
</comment>
<dbReference type="AlphaFoldDB" id="A0AAV9SSN1"/>
<reference evidence="1 2" key="1">
    <citation type="submission" date="2021-06" db="EMBL/GenBank/DDBJ databases">
        <authorList>
            <person name="Palmer J.M."/>
        </authorList>
    </citation>
    <scope>NUCLEOTIDE SEQUENCE [LARGE SCALE GENOMIC DNA]</scope>
    <source>
        <strain evidence="1 2">MEX-2019</strain>
        <tissue evidence="1">Muscle</tissue>
    </source>
</reference>
<gene>
    <name evidence="1" type="ORF">CRENBAI_004984</name>
</gene>
<dbReference type="EMBL" id="JAHHUM010000014">
    <property type="protein sequence ID" value="KAK5623784.1"/>
    <property type="molecule type" value="Genomic_DNA"/>
</dbReference>
<accession>A0AAV9SSN1</accession>
<sequence length="136" mass="14327">MDCVQRHPLLMVDPPVGLVRTTLCVLLCHENIHYCSVEFAPDLTDQVRIKVPVSSFTFNTVRSLTGTPLPLGNGARPGVVSLGCTKANFPARSSVGGGPSATGTETSLALTTCYDVRQHAGAPIDGIGVVADIRRP</sequence>
<protein>
    <submittedName>
        <fullName evidence="1">Uncharacterized protein</fullName>
    </submittedName>
</protein>
<dbReference type="Proteomes" id="UP001311232">
    <property type="component" value="Unassembled WGS sequence"/>
</dbReference>
<evidence type="ECO:0000313" key="1">
    <source>
        <dbReference type="EMBL" id="KAK5623784.1"/>
    </source>
</evidence>
<name>A0AAV9SSN1_9TELE</name>
<proteinExistence type="predicted"/>
<keyword evidence="2" id="KW-1185">Reference proteome</keyword>
<organism evidence="1 2">
    <name type="scientific">Crenichthys baileyi</name>
    <name type="common">White River springfish</name>
    <dbReference type="NCBI Taxonomy" id="28760"/>
    <lineage>
        <taxon>Eukaryota</taxon>
        <taxon>Metazoa</taxon>
        <taxon>Chordata</taxon>
        <taxon>Craniata</taxon>
        <taxon>Vertebrata</taxon>
        <taxon>Euteleostomi</taxon>
        <taxon>Actinopterygii</taxon>
        <taxon>Neopterygii</taxon>
        <taxon>Teleostei</taxon>
        <taxon>Neoteleostei</taxon>
        <taxon>Acanthomorphata</taxon>
        <taxon>Ovalentaria</taxon>
        <taxon>Atherinomorphae</taxon>
        <taxon>Cyprinodontiformes</taxon>
        <taxon>Goodeidae</taxon>
        <taxon>Crenichthys</taxon>
    </lineage>
</organism>
<evidence type="ECO:0000313" key="2">
    <source>
        <dbReference type="Proteomes" id="UP001311232"/>
    </source>
</evidence>